<keyword evidence="2" id="KW-1185">Reference proteome</keyword>
<sequence>MSPTPGGTPERPALFFSGPEEFRTWLRENHDTATELWMGLRKKHVPDRGLTWADAVVEALCFGWIDSVAQRIDADAVRQRWTPRKPGSTWSRINLETVDRLIREGRMAPAGLAAYERRKADRQGIYAYEQAELEALPVEAEARLRANPAAAAFLDAATASYRKVCIHWVLSAKQEATREKRLRQLLEDSAAGRLIPSQRYGQTPSWVARAAAAAQAAGG</sequence>
<dbReference type="AlphaFoldDB" id="A0A552WTA0"/>
<comment type="caution">
    <text evidence="1">The sequence shown here is derived from an EMBL/GenBank/DDBJ whole genome shotgun (WGS) entry which is preliminary data.</text>
</comment>
<evidence type="ECO:0000313" key="1">
    <source>
        <dbReference type="EMBL" id="TRW46070.1"/>
    </source>
</evidence>
<gene>
    <name evidence="1" type="ORF">FJ693_07185</name>
</gene>
<dbReference type="Pfam" id="PF13376">
    <property type="entry name" value="OmdA"/>
    <property type="match status" value="1"/>
</dbReference>
<dbReference type="RefSeq" id="WP_143417842.1">
    <property type="nucleotide sequence ID" value="NZ_VJXR01000014.1"/>
</dbReference>
<proteinExistence type="predicted"/>
<accession>A0A552WTA0</accession>
<name>A0A552WTA0_9MICO</name>
<evidence type="ECO:0000313" key="2">
    <source>
        <dbReference type="Proteomes" id="UP000318693"/>
    </source>
</evidence>
<evidence type="ECO:0008006" key="3">
    <source>
        <dbReference type="Google" id="ProtNLM"/>
    </source>
</evidence>
<reference evidence="1 2" key="1">
    <citation type="submission" date="2019-07" db="EMBL/GenBank/DDBJ databases">
        <title>Georgenia wutianyii sp. nov. and Georgenia *** sp. nov. isolated from plateau pika (Ochotona curzoniae) in the Qinghai-Tibet plateau of China.</title>
        <authorList>
            <person name="Tian Z."/>
        </authorList>
    </citation>
    <scope>NUCLEOTIDE SEQUENCE [LARGE SCALE GENOMIC DNA]</scope>
    <source>
        <strain evidence="1 2">Z446</strain>
    </source>
</reference>
<organism evidence="1 2">
    <name type="scientific">Georgenia yuyongxinii</name>
    <dbReference type="NCBI Taxonomy" id="2589797"/>
    <lineage>
        <taxon>Bacteria</taxon>
        <taxon>Bacillati</taxon>
        <taxon>Actinomycetota</taxon>
        <taxon>Actinomycetes</taxon>
        <taxon>Micrococcales</taxon>
        <taxon>Bogoriellaceae</taxon>
        <taxon>Georgenia</taxon>
    </lineage>
</organism>
<dbReference type="Proteomes" id="UP000318693">
    <property type="component" value="Unassembled WGS sequence"/>
</dbReference>
<protein>
    <recommendedName>
        <fullName evidence="3">Bacteriocin-protection protein</fullName>
    </recommendedName>
</protein>
<dbReference type="EMBL" id="VJXR01000014">
    <property type="protein sequence ID" value="TRW46070.1"/>
    <property type="molecule type" value="Genomic_DNA"/>
</dbReference>